<dbReference type="GO" id="GO:0004795">
    <property type="term" value="F:threonine synthase activity"/>
    <property type="evidence" value="ECO:0007669"/>
    <property type="project" value="UniProtKB-UniRule"/>
</dbReference>
<dbReference type="Proteomes" id="UP001286174">
    <property type="component" value="Unassembled WGS sequence"/>
</dbReference>
<dbReference type="InterPro" id="IPR036052">
    <property type="entry name" value="TrpB-like_PALP_sf"/>
</dbReference>
<evidence type="ECO:0000256" key="3">
    <source>
        <dbReference type="ARBA" id="ARBA00022898"/>
    </source>
</evidence>
<feature type="modified residue" description="N6-(pyridoxal phosphate)lysine" evidence="5">
    <location>
        <position position="109"/>
    </location>
</feature>
<dbReference type="Gene3D" id="3.40.50.1100">
    <property type="match status" value="2"/>
</dbReference>
<sequence>MKYVSTRNKNVSVSAHQAILKGLAADGGLYTPAQLQIHFTPEQFLHKTYQETAAMILSAFLDDYSKEEIREAVQKAYDDKFDDKDIAPVRSLTDTNLLELYHGPTSAFKDLALTILPTLLTDAIRKENCQDTICILTATSGDTGKAALAGFKDVPGTAITVFYPEIGVSAIQKRQMQTSQGNNVKVIAVKGNFDDCQRMVKQAASDPEIIAAGRGVSLSSANSINLGRLLPQIVYYCTAYAKLVENSKIKCGDEINVAVPTGNFGDILAGWLAKAIGLPIHKLICASNTNNVLYDFLTTGTYDSRRPFHNTMSPAMDILVSSNLERLLFLKSKKNDALVKDLMKQLQTDGKYTVPEELLASIQNDMTGEWTNEEDCARTIHDTWQNEHVLIDPHTAVALHGLKQYQQDTKDSRPSLVLSTASAYKFSHDVYKALTNKEEADDFKAMKDLCTLTGYPIPANLANLENLPVRFHTVIDQEDGMSTIRNIMEELSHAHH</sequence>
<evidence type="ECO:0000256" key="1">
    <source>
        <dbReference type="ARBA" id="ARBA00001933"/>
    </source>
</evidence>
<comment type="cofactor">
    <cofactor evidence="1 5">
        <name>pyridoxal 5'-phosphate</name>
        <dbReference type="ChEBI" id="CHEBI:597326"/>
    </cofactor>
</comment>
<organism evidence="8 9">
    <name type="scientific">Grylomicrobium aquisgranensis</name>
    <dbReference type="NCBI Taxonomy" id="2926318"/>
    <lineage>
        <taxon>Bacteria</taxon>
        <taxon>Bacillati</taxon>
        <taxon>Bacillota</taxon>
        <taxon>Erysipelotrichia</taxon>
        <taxon>Erysipelotrichales</taxon>
        <taxon>Erysipelotrichaceae</taxon>
        <taxon>Grylomicrobium</taxon>
    </lineage>
</organism>
<dbReference type="RefSeq" id="WP_370595852.1">
    <property type="nucleotide sequence ID" value="NZ_JALBUR010000008.1"/>
</dbReference>
<reference evidence="8 9" key="1">
    <citation type="submission" date="2022-03" db="EMBL/GenBank/DDBJ databases">
        <title>Novel taxa within the pig intestine.</title>
        <authorList>
            <person name="Wylensek D."/>
            <person name="Bishof K."/>
            <person name="Afrizal A."/>
            <person name="Clavel T."/>
        </authorList>
    </citation>
    <scope>NUCLEOTIDE SEQUENCE [LARGE SCALE GENOMIC DNA]</scope>
    <source>
        <strain evidence="8 9">CLA-KB-P133</strain>
    </source>
</reference>
<evidence type="ECO:0000313" key="9">
    <source>
        <dbReference type="Proteomes" id="UP001286174"/>
    </source>
</evidence>
<evidence type="ECO:0000256" key="5">
    <source>
        <dbReference type="PIRSR" id="PIRSR604450-51"/>
    </source>
</evidence>
<dbReference type="GO" id="GO:0009088">
    <property type="term" value="P:threonine biosynthetic process"/>
    <property type="evidence" value="ECO:0007669"/>
    <property type="project" value="UniProtKB-UniRule"/>
</dbReference>
<feature type="domain" description="Threonine synthase N-terminal" evidence="7">
    <location>
        <begin position="2"/>
        <end position="77"/>
    </location>
</feature>
<dbReference type="EC" id="4.2.3.1" evidence="4"/>
<evidence type="ECO:0000256" key="2">
    <source>
        <dbReference type="ARBA" id="ARBA00005517"/>
    </source>
</evidence>
<evidence type="ECO:0000259" key="6">
    <source>
        <dbReference type="Pfam" id="PF00291"/>
    </source>
</evidence>
<evidence type="ECO:0000313" key="8">
    <source>
        <dbReference type="EMBL" id="MDX8419419.1"/>
    </source>
</evidence>
<evidence type="ECO:0000259" key="7">
    <source>
        <dbReference type="Pfam" id="PF14821"/>
    </source>
</evidence>
<dbReference type="NCBIfam" id="TIGR00260">
    <property type="entry name" value="thrC"/>
    <property type="match status" value="1"/>
</dbReference>
<dbReference type="Gene3D" id="3.90.1380.10">
    <property type="entry name" value="Threonine synthase, N-terminal domain"/>
    <property type="match status" value="1"/>
</dbReference>
<dbReference type="PANTHER" id="PTHR43515">
    <property type="entry name" value="THREONINE SYNTHASE-LIKE 1"/>
    <property type="match status" value="1"/>
</dbReference>
<name>A0AB35U3Z8_9FIRM</name>
<dbReference type="InterPro" id="IPR029144">
    <property type="entry name" value="Thr_synth_N"/>
</dbReference>
<gene>
    <name evidence="8" type="primary">thrC</name>
    <name evidence="8" type="ORF">MOZ60_04835</name>
</gene>
<dbReference type="PANTHER" id="PTHR43515:SF1">
    <property type="entry name" value="THREONINE SYNTHASE-LIKE 1"/>
    <property type="match status" value="1"/>
</dbReference>
<keyword evidence="3 5" id="KW-0663">Pyridoxal phosphate</keyword>
<dbReference type="CDD" id="cd01560">
    <property type="entry name" value="Thr-synth_2"/>
    <property type="match status" value="1"/>
</dbReference>
<keyword evidence="8" id="KW-0456">Lyase</keyword>
<proteinExistence type="inferred from homology"/>
<protein>
    <recommendedName>
        <fullName evidence="4">Threonine synthase</fullName>
        <ecNumber evidence="4">4.2.3.1</ecNumber>
    </recommendedName>
</protein>
<dbReference type="Pfam" id="PF00291">
    <property type="entry name" value="PALP"/>
    <property type="match status" value="1"/>
</dbReference>
<dbReference type="GO" id="GO:0005737">
    <property type="term" value="C:cytoplasm"/>
    <property type="evidence" value="ECO:0007669"/>
    <property type="project" value="TreeGrafter"/>
</dbReference>
<comment type="caution">
    <text evidence="8">The sequence shown here is derived from an EMBL/GenBank/DDBJ whole genome shotgun (WGS) entry which is preliminary data.</text>
</comment>
<dbReference type="AlphaFoldDB" id="A0AB35U3Z8"/>
<dbReference type="InterPro" id="IPR001926">
    <property type="entry name" value="TrpB-like_PALP"/>
</dbReference>
<dbReference type="InterPro" id="IPR004450">
    <property type="entry name" value="Thr_synthase-like"/>
</dbReference>
<accession>A0AB35U3Z8</accession>
<evidence type="ECO:0000256" key="4">
    <source>
        <dbReference type="NCBIfam" id="TIGR00260"/>
    </source>
</evidence>
<dbReference type="Pfam" id="PF14821">
    <property type="entry name" value="Thr_synth_N"/>
    <property type="match status" value="1"/>
</dbReference>
<dbReference type="EMBL" id="JALBUR010000008">
    <property type="protein sequence ID" value="MDX8419419.1"/>
    <property type="molecule type" value="Genomic_DNA"/>
</dbReference>
<dbReference type="InterPro" id="IPR037158">
    <property type="entry name" value="Thr_synth_N_sf"/>
</dbReference>
<feature type="domain" description="Tryptophan synthase beta chain-like PALP" evidence="6">
    <location>
        <begin position="101"/>
        <end position="417"/>
    </location>
</feature>
<comment type="similarity">
    <text evidence="2">Belongs to the threonine synthase family.</text>
</comment>
<dbReference type="SUPFAM" id="SSF53686">
    <property type="entry name" value="Tryptophan synthase beta subunit-like PLP-dependent enzymes"/>
    <property type="match status" value="1"/>
</dbReference>
<keyword evidence="9" id="KW-1185">Reference proteome</keyword>